<accession>A0A7D9IES3</accession>
<name>A0A7D9IES3_PARCT</name>
<sequence>MSAVTVQQLISILDEKWAPFSVKMNEIVRSIEFINTKYEEMETKLTSYEAKQKDLCNENQALALQLKQTTKELNDLKDECNDLEQYSRRDCVEIRGVPLKRGLRSGEENTDRFVMK</sequence>
<dbReference type="Proteomes" id="UP001152795">
    <property type="component" value="Unassembled WGS sequence"/>
</dbReference>
<dbReference type="EMBL" id="CACRXK020004778">
    <property type="protein sequence ID" value="CAB4003981.1"/>
    <property type="molecule type" value="Genomic_DNA"/>
</dbReference>
<protein>
    <submittedName>
        <fullName evidence="1">Uncharacterized protein</fullName>
    </submittedName>
</protein>
<dbReference type="Gene3D" id="1.20.5.340">
    <property type="match status" value="1"/>
</dbReference>
<gene>
    <name evidence="1" type="ORF">PACLA_8A046122</name>
</gene>
<organism evidence="1 2">
    <name type="scientific">Paramuricea clavata</name>
    <name type="common">Red gorgonian</name>
    <name type="synonym">Violescent sea-whip</name>
    <dbReference type="NCBI Taxonomy" id="317549"/>
    <lineage>
        <taxon>Eukaryota</taxon>
        <taxon>Metazoa</taxon>
        <taxon>Cnidaria</taxon>
        <taxon>Anthozoa</taxon>
        <taxon>Octocorallia</taxon>
        <taxon>Malacalcyonacea</taxon>
        <taxon>Plexauridae</taxon>
        <taxon>Paramuricea</taxon>
    </lineage>
</organism>
<feature type="non-terminal residue" evidence="1">
    <location>
        <position position="116"/>
    </location>
</feature>
<evidence type="ECO:0000313" key="2">
    <source>
        <dbReference type="Proteomes" id="UP001152795"/>
    </source>
</evidence>
<proteinExistence type="predicted"/>
<reference evidence="1" key="1">
    <citation type="submission" date="2020-04" db="EMBL/GenBank/DDBJ databases">
        <authorList>
            <person name="Alioto T."/>
            <person name="Alioto T."/>
            <person name="Gomez Garrido J."/>
        </authorList>
    </citation>
    <scope>NUCLEOTIDE SEQUENCE</scope>
    <source>
        <strain evidence="1">A484AB</strain>
    </source>
</reference>
<keyword evidence="2" id="KW-1185">Reference proteome</keyword>
<comment type="caution">
    <text evidence="1">The sequence shown here is derived from an EMBL/GenBank/DDBJ whole genome shotgun (WGS) entry which is preliminary data.</text>
</comment>
<dbReference type="AlphaFoldDB" id="A0A7D9IES3"/>
<evidence type="ECO:0000313" key="1">
    <source>
        <dbReference type="EMBL" id="CAB4003981.1"/>
    </source>
</evidence>